<dbReference type="Pfam" id="PF01735">
    <property type="entry name" value="PLA2_B"/>
    <property type="match status" value="1"/>
</dbReference>
<evidence type="ECO:0000256" key="5">
    <source>
        <dbReference type="ARBA" id="ARBA00023098"/>
    </source>
</evidence>
<evidence type="ECO:0000256" key="6">
    <source>
        <dbReference type="PROSITE-ProRule" id="PRU00555"/>
    </source>
</evidence>
<feature type="domain" description="PLA2c" evidence="9">
    <location>
        <begin position="235"/>
        <end position="799"/>
    </location>
</feature>
<name>A0A8C4WVS6_EPTBU</name>
<keyword evidence="5 6" id="KW-0443">Lipid metabolism</keyword>
<dbReference type="Ensembl" id="ENSEBUT00000014997.1">
    <property type="protein sequence ID" value="ENSEBUP00000014421.1"/>
    <property type="gene ID" value="ENSEBUG00000009044.1"/>
</dbReference>
<dbReference type="GO" id="GO:0046475">
    <property type="term" value="P:glycerophospholipid catabolic process"/>
    <property type="evidence" value="ECO:0007669"/>
    <property type="project" value="TreeGrafter"/>
</dbReference>
<dbReference type="Proteomes" id="UP000694388">
    <property type="component" value="Unplaced"/>
</dbReference>
<dbReference type="PANTHER" id="PTHR10728:SF32">
    <property type="entry name" value="CYTOSOLIC PHOSPHOLIPASE A2 BETA"/>
    <property type="match status" value="1"/>
</dbReference>
<evidence type="ECO:0000256" key="4">
    <source>
        <dbReference type="ARBA" id="ARBA00022801"/>
    </source>
</evidence>
<evidence type="ECO:0000256" key="1">
    <source>
        <dbReference type="ARBA" id="ARBA00004496"/>
    </source>
</evidence>
<organism evidence="10 11">
    <name type="scientific">Eptatretus burgeri</name>
    <name type="common">Inshore hagfish</name>
    <dbReference type="NCBI Taxonomy" id="7764"/>
    <lineage>
        <taxon>Eukaryota</taxon>
        <taxon>Metazoa</taxon>
        <taxon>Chordata</taxon>
        <taxon>Craniata</taxon>
        <taxon>Vertebrata</taxon>
        <taxon>Cyclostomata</taxon>
        <taxon>Myxini</taxon>
        <taxon>Myxiniformes</taxon>
        <taxon>Myxinidae</taxon>
        <taxon>Eptatretinae</taxon>
        <taxon>Eptatretus</taxon>
    </lineage>
</organism>
<evidence type="ECO:0000313" key="10">
    <source>
        <dbReference type="Ensembl" id="ENSEBUP00000014357.1"/>
    </source>
</evidence>
<dbReference type="EC" id="3.1.1.4" evidence="2 7"/>
<evidence type="ECO:0000313" key="11">
    <source>
        <dbReference type="Proteomes" id="UP000694388"/>
    </source>
</evidence>
<feature type="domain" description="C2" evidence="8">
    <location>
        <begin position="1"/>
        <end position="116"/>
    </location>
</feature>
<dbReference type="InterPro" id="IPR002642">
    <property type="entry name" value="LysoPLipase_cat_dom"/>
</dbReference>
<evidence type="ECO:0000259" key="8">
    <source>
        <dbReference type="PROSITE" id="PS50004"/>
    </source>
</evidence>
<dbReference type="PANTHER" id="PTHR10728">
    <property type="entry name" value="CYTOSOLIC PHOSPHOLIPASE A2"/>
    <property type="match status" value="1"/>
</dbReference>
<keyword evidence="3 7" id="KW-0963">Cytoplasm</keyword>
<dbReference type="Pfam" id="PF00168">
    <property type="entry name" value="C2"/>
    <property type="match status" value="2"/>
</dbReference>
<sequence length="799" mass="90572">MQTNEVLSFCSRRHALHVTIIRGRNISGRDAWRKPQCYVQLRLPSASSETFRTSAVRNSANPTWRQTFTFYIHTTLKNVMELILFDDDRTVNNQISSLCVDLGGLKMGGREREKIVLDEKKRMLLEVEFFLEKSESHPHPVFTNGVLMARQCWKVQVCVLHLRGLPAEGIHSHAIVLSAPDSYERIASTTKRKGAEPVWDEYFTFHTDSGRDNLLFVTLHDTSHMGLQVDLNLTATDSASPILRLGFCLSDGEKDFLKRRAKIAALAFTKVLNHQTISKSCRVPVVAVLGSGGGVRAMTSFYGSLSGLERMGILDCIAYAFGVSGSNWALATIYQDPCWSTHGLDSAIHELRARLTGGKLNLLTSDWLRHCRDALRDKEARGLRTCLTDLWGFVLEWMLYGQENPARLSEQQEAVRHGQNPYPIYAAVNVKRDVESCKFSEWVEFTPHEVGLPKYGAFIPARNFESEFFMGHMVRQHPEPPLHYLLGLWGSAFAKSLRDLFNDLLKKQNSPDGKQDTEKQEPLVDRDLAQVSLQSKDLTELTGVTVPASSARGIAEEALSIEVSTPERFIKQVLHEALGTRLSVSHVPNFLSGHFLVQNFEQFPDFSPWKDNSCDHHSNQLSPFMKKLHLVDAGLSINLAFPLAQRSQRRAHLILSFDYSWDKPFEALKQAAAYFSEHHVPFPSVDVEADSHGELRECYLFEDQGNASVPLVLHFPLVNQSFRNFTQPGVPRRTKIEQEDGDFKVFVRCSPYSTLDFRYTEREFDRLVKLARYNVLNNAALIHKALGKAWNRAQRKKLG</sequence>
<reference evidence="10" key="1">
    <citation type="submission" date="2025-05" db="UniProtKB">
        <authorList>
            <consortium name="Ensembl"/>
        </authorList>
    </citation>
    <scope>IDENTIFICATION</scope>
</reference>
<keyword evidence="7" id="KW-0479">Metal-binding</keyword>
<dbReference type="Gene3D" id="3.40.1090.10">
    <property type="entry name" value="Cytosolic phospholipase A2 catalytic domain"/>
    <property type="match status" value="1"/>
</dbReference>
<dbReference type="GeneTree" id="ENSGT01030000234606"/>
<comment type="domain">
    <text evidence="7">The N-terminal C2 domain associates with lipid membranes upon calcium binding.</text>
</comment>
<comment type="catalytic activity">
    <reaction evidence="7">
        <text>a 1,2-diacyl-sn-glycero-3-phosphocholine + H2O = a 1-acyl-sn-glycero-3-phosphocholine + a fatty acid + H(+)</text>
        <dbReference type="Rhea" id="RHEA:15801"/>
        <dbReference type="ChEBI" id="CHEBI:15377"/>
        <dbReference type="ChEBI" id="CHEBI:15378"/>
        <dbReference type="ChEBI" id="CHEBI:28868"/>
        <dbReference type="ChEBI" id="CHEBI:57643"/>
        <dbReference type="ChEBI" id="CHEBI:58168"/>
        <dbReference type="EC" id="3.1.1.4"/>
    </reaction>
</comment>
<comment type="subcellular location">
    <subcellularLocation>
        <location evidence="1">Cytoplasm</location>
    </subcellularLocation>
</comment>
<dbReference type="InterPro" id="IPR035892">
    <property type="entry name" value="C2_domain_sf"/>
</dbReference>
<dbReference type="AlphaFoldDB" id="A0A8C4WVS6"/>
<dbReference type="PROSITE" id="PS50004">
    <property type="entry name" value="C2"/>
    <property type="match status" value="1"/>
</dbReference>
<keyword evidence="4 6" id="KW-0378">Hydrolase</keyword>
<dbReference type="SUPFAM" id="SSF49562">
    <property type="entry name" value="C2 domain (Calcium/lipid-binding domain, CaLB)"/>
    <property type="match status" value="2"/>
</dbReference>
<evidence type="ECO:0000259" key="9">
    <source>
        <dbReference type="PROSITE" id="PS51210"/>
    </source>
</evidence>
<proteinExistence type="predicted"/>
<dbReference type="GO" id="GO:0005829">
    <property type="term" value="C:cytosol"/>
    <property type="evidence" value="ECO:0007669"/>
    <property type="project" value="TreeGrafter"/>
</dbReference>
<keyword evidence="7" id="KW-0106">Calcium</keyword>
<keyword evidence="11" id="KW-1185">Reference proteome</keyword>
<dbReference type="Ensembl" id="ENSEBUT00000014934.1">
    <property type="protein sequence ID" value="ENSEBUP00000014357.1"/>
    <property type="gene ID" value="ENSEBUG00000009044.1"/>
</dbReference>
<dbReference type="InterPro" id="IPR016035">
    <property type="entry name" value="Acyl_Trfase/lysoPLipase"/>
</dbReference>
<dbReference type="SMART" id="SM00022">
    <property type="entry name" value="PLAc"/>
    <property type="match status" value="1"/>
</dbReference>
<dbReference type="PROSITE" id="PS51210">
    <property type="entry name" value="PLA2C"/>
    <property type="match status" value="1"/>
</dbReference>
<evidence type="ECO:0000256" key="7">
    <source>
        <dbReference type="RuleBase" id="RU362102"/>
    </source>
</evidence>
<evidence type="ECO:0000256" key="3">
    <source>
        <dbReference type="ARBA" id="ARBA00022490"/>
    </source>
</evidence>
<dbReference type="InterPro" id="IPR000008">
    <property type="entry name" value="C2_dom"/>
</dbReference>
<protein>
    <recommendedName>
        <fullName evidence="2 7">Phospholipase A2</fullName>
        <ecNumber evidence="2 7">3.1.1.4</ecNumber>
    </recommendedName>
</protein>
<keyword evidence="6 7" id="KW-0442">Lipid degradation</keyword>
<dbReference type="GO" id="GO:0005544">
    <property type="term" value="F:calcium-dependent phospholipid binding"/>
    <property type="evidence" value="ECO:0007669"/>
    <property type="project" value="TreeGrafter"/>
</dbReference>
<dbReference type="GO" id="GO:0047498">
    <property type="term" value="F:calcium-dependent phospholipase A2 activity"/>
    <property type="evidence" value="ECO:0007669"/>
    <property type="project" value="TreeGrafter"/>
</dbReference>
<dbReference type="SMART" id="SM00239">
    <property type="entry name" value="C2"/>
    <property type="match status" value="2"/>
</dbReference>
<dbReference type="GO" id="GO:0005509">
    <property type="term" value="F:calcium ion binding"/>
    <property type="evidence" value="ECO:0007669"/>
    <property type="project" value="TreeGrafter"/>
</dbReference>
<dbReference type="Gene3D" id="2.60.40.150">
    <property type="entry name" value="C2 domain"/>
    <property type="match status" value="1"/>
</dbReference>
<evidence type="ECO:0000256" key="2">
    <source>
        <dbReference type="ARBA" id="ARBA00013278"/>
    </source>
</evidence>
<dbReference type="SUPFAM" id="SSF52151">
    <property type="entry name" value="FabD/lysophospholipase-like"/>
    <property type="match status" value="1"/>
</dbReference>
<accession>A0A8C4WVS6</accession>